<dbReference type="PROSITE" id="PS50994">
    <property type="entry name" value="INTEGRASE"/>
    <property type="match status" value="1"/>
</dbReference>
<dbReference type="EMBL" id="CAJPWZ010001864">
    <property type="protein sequence ID" value="CAG2225909.1"/>
    <property type="molecule type" value="Genomic_DNA"/>
</dbReference>
<dbReference type="AlphaFoldDB" id="A0A8S3T4V7"/>
<protein>
    <recommendedName>
        <fullName evidence="1">Integrase catalytic domain-containing protein</fullName>
    </recommendedName>
</protein>
<dbReference type="Gene3D" id="3.30.420.10">
    <property type="entry name" value="Ribonuclease H-like superfamily/Ribonuclease H"/>
    <property type="match status" value="1"/>
</dbReference>
<accession>A0A8S3T4V7</accession>
<dbReference type="PANTHER" id="PTHR46791:SF5">
    <property type="entry name" value="CLR5 DOMAIN-CONTAINING PROTEIN-RELATED"/>
    <property type="match status" value="1"/>
</dbReference>
<dbReference type="PANTHER" id="PTHR46791">
    <property type="entry name" value="EXPRESSED PROTEIN"/>
    <property type="match status" value="1"/>
</dbReference>
<dbReference type="InterPro" id="IPR058913">
    <property type="entry name" value="Integrase_dom_put"/>
</dbReference>
<dbReference type="Proteomes" id="UP000683360">
    <property type="component" value="Unassembled WGS sequence"/>
</dbReference>
<name>A0A8S3T4V7_MYTED</name>
<keyword evidence="3" id="KW-1185">Reference proteome</keyword>
<dbReference type="SUPFAM" id="SSF47769">
    <property type="entry name" value="SAM/Pointed domain"/>
    <property type="match status" value="1"/>
</dbReference>
<sequence length="408" mass="46996">MGDSSMEHVLQDLNLKTYTKTFIDEKITPDIVCKLSSHEMEALGVSSRADMMRLRTECVKYGTDKPQRVRSQCGPSNFDIPKSILENFLENGCEVSYISKLLTVSQSTIYRRMAAFGLSKRNFSQISDNELDVELGKILKDFPLCGENLLKQMLIKKRTRVPRWRLRESVHRMDSRGVRERQTGRLHRRVYNVMGPNHLWHIDTNHKLVRWRFVIVGGIDGFSRLIMFLKCTDNNISETLLQCFLSGVDKFGIPNRVRSDKGMENVSVADFMLSKKGLDSMITGKSTHNQRIERLWRDVYDGVLKFWRDAWAGHRLRTARSSPLNLWTSGQLQNPVGLDGAANLQNYGVEGFVDQNDVEDGERPIFASLAYLINEQCRDIIAQEFIRNGNNFGIDDFLRCLEIVERYN</sequence>
<proteinExistence type="predicted"/>
<dbReference type="InterPro" id="IPR013761">
    <property type="entry name" value="SAM/pointed_sf"/>
</dbReference>
<dbReference type="OrthoDB" id="2686689at2759"/>
<dbReference type="SUPFAM" id="SSF53098">
    <property type="entry name" value="Ribonuclease H-like"/>
    <property type="match status" value="1"/>
</dbReference>
<feature type="domain" description="Integrase catalytic" evidence="1">
    <location>
        <begin position="192"/>
        <end position="305"/>
    </location>
</feature>
<evidence type="ECO:0000259" key="1">
    <source>
        <dbReference type="PROSITE" id="PS50994"/>
    </source>
</evidence>
<dbReference type="Gene3D" id="1.10.150.50">
    <property type="entry name" value="Transcription Factor, Ets-1"/>
    <property type="match status" value="1"/>
</dbReference>
<dbReference type="Pfam" id="PF24764">
    <property type="entry name" value="rva_4"/>
    <property type="match status" value="1"/>
</dbReference>
<gene>
    <name evidence="2" type="ORF">MEDL_39023</name>
</gene>
<reference evidence="2" key="1">
    <citation type="submission" date="2021-03" db="EMBL/GenBank/DDBJ databases">
        <authorList>
            <person name="Bekaert M."/>
        </authorList>
    </citation>
    <scope>NUCLEOTIDE SEQUENCE</scope>
</reference>
<comment type="caution">
    <text evidence="2">The sequence shown here is derived from an EMBL/GenBank/DDBJ whole genome shotgun (WGS) entry which is preliminary data.</text>
</comment>
<dbReference type="InterPro" id="IPR036397">
    <property type="entry name" value="RNaseH_sf"/>
</dbReference>
<dbReference type="GO" id="GO:0015074">
    <property type="term" value="P:DNA integration"/>
    <property type="evidence" value="ECO:0007669"/>
    <property type="project" value="InterPro"/>
</dbReference>
<dbReference type="GO" id="GO:0003676">
    <property type="term" value="F:nucleic acid binding"/>
    <property type="evidence" value="ECO:0007669"/>
    <property type="project" value="InterPro"/>
</dbReference>
<evidence type="ECO:0000313" key="2">
    <source>
        <dbReference type="EMBL" id="CAG2225909.1"/>
    </source>
</evidence>
<organism evidence="2 3">
    <name type="scientific">Mytilus edulis</name>
    <name type="common">Blue mussel</name>
    <dbReference type="NCBI Taxonomy" id="6550"/>
    <lineage>
        <taxon>Eukaryota</taxon>
        <taxon>Metazoa</taxon>
        <taxon>Spiralia</taxon>
        <taxon>Lophotrochozoa</taxon>
        <taxon>Mollusca</taxon>
        <taxon>Bivalvia</taxon>
        <taxon>Autobranchia</taxon>
        <taxon>Pteriomorphia</taxon>
        <taxon>Mytilida</taxon>
        <taxon>Mytiloidea</taxon>
        <taxon>Mytilidae</taxon>
        <taxon>Mytilinae</taxon>
        <taxon>Mytilus</taxon>
    </lineage>
</organism>
<evidence type="ECO:0000313" key="3">
    <source>
        <dbReference type="Proteomes" id="UP000683360"/>
    </source>
</evidence>
<dbReference type="InterPro" id="IPR012337">
    <property type="entry name" value="RNaseH-like_sf"/>
</dbReference>
<dbReference type="InterPro" id="IPR001584">
    <property type="entry name" value="Integrase_cat-core"/>
</dbReference>